<dbReference type="GeneID" id="9688230"/>
<dbReference type="RefSeq" id="XP_003062997.1">
    <property type="nucleotide sequence ID" value="XM_003062951.1"/>
</dbReference>
<organism evidence="3">
    <name type="scientific">Micromonas pusilla (strain CCMP1545)</name>
    <name type="common">Picoplanktonic green alga</name>
    <dbReference type="NCBI Taxonomy" id="564608"/>
    <lineage>
        <taxon>Eukaryota</taxon>
        <taxon>Viridiplantae</taxon>
        <taxon>Chlorophyta</taxon>
        <taxon>Mamiellophyceae</taxon>
        <taxon>Mamiellales</taxon>
        <taxon>Mamiellaceae</taxon>
        <taxon>Micromonas</taxon>
    </lineage>
</organism>
<dbReference type="EMBL" id="GG663747">
    <property type="protein sequence ID" value="EEH52936.1"/>
    <property type="molecule type" value="Genomic_DNA"/>
</dbReference>
<dbReference type="KEGG" id="mpp:MICPUCDRAFT_52554"/>
<dbReference type="Proteomes" id="UP000001876">
    <property type="component" value="Unassembled WGS sequence"/>
</dbReference>
<reference evidence="2 3" key="1">
    <citation type="journal article" date="2009" name="Science">
        <title>Green evolution and dynamic adaptations revealed by genomes of the marine picoeukaryotes Micromonas.</title>
        <authorList>
            <person name="Worden A.Z."/>
            <person name="Lee J.H."/>
            <person name="Mock T."/>
            <person name="Rouze P."/>
            <person name="Simmons M.P."/>
            <person name="Aerts A.L."/>
            <person name="Allen A.E."/>
            <person name="Cuvelier M.L."/>
            <person name="Derelle E."/>
            <person name="Everett M.V."/>
            <person name="Foulon E."/>
            <person name="Grimwood J."/>
            <person name="Gundlach H."/>
            <person name="Henrissat B."/>
            <person name="Napoli C."/>
            <person name="McDonald S.M."/>
            <person name="Parker M.S."/>
            <person name="Rombauts S."/>
            <person name="Salamov A."/>
            <person name="Von Dassow P."/>
            <person name="Badger J.H."/>
            <person name="Coutinho P.M."/>
            <person name="Demir E."/>
            <person name="Dubchak I."/>
            <person name="Gentemann C."/>
            <person name="Eikrem W."/>
            <person name="Gready J.E."/>
            <person name="John U."/>
            <person name="Lanier W."/>
            <person name="Lindquist E.A."/>
            <person name="Lucas S."/>
            <person name="Mayer K.F."/>
            <person name="Moreau H."/>
            <person name="Not F."/>
            <person name="Otillar R."/>
            <person name="Panaud O."/>
            <person name="Pangilinan J."/>
            <person name="Paulsen I."/>
            <person name="Piegu B."/>
            <person name="Poliakov A."/>
            <person name="Robbens S."/>
            <person name="Schmutz J."/>
            <person name="Toulza E."/>
            <person name="Wyss T."/>
            <person name="Zelensky A."/>
            <person name="Zhou K."/>
            <person name="Armbrust E.V."/>
            <person name="Bhattacharya D."/>
            <person name="Goodenough U.W."/>
            <person name="Van de Peer Y."/>
            <person name="Grigoriev I.V."/>
        </authorList>
    </citation>
    <scope>NUCLEOTIDE SEQUENCE [LARGE SCALE GENOMIC DNA]</scope>
    <source>
        <strain evidence="2 3">CCMP1545</strain>
    </source>
</reference>
<keyword evidence="3" id="KW-1185">Reference proteome</keyword>
<protein>
    <submittedName>
        <fullName evidence="2">Predicted protein</fullName>
    </submittedName>
</protein>
<gene>
    <name evidence="2" type="ORF">MICPUCDRAFT_52554</name>
</gene>
<evidence type="ECO:0000313" key="2">
    <source>
        <dbReference type="EMBL" id="EEH52936.1"/>
    </source>
</evidence>
<evidence type="ECO:0000313" key="3">
    <source>
        <dbReference type="Proteomes" id="UP000001876"/>
    </source>
</evidence>
<sequence>MTQEDVPEAAADPVAADLEEILGALDASLSRRPPRVPDAPAPDPGVTAELEAMLTELEKKEDAARALPAEEEAELYDYQDEPDESISNAEIAEALSKTTRRHRNRRLTSEGVRRTLRNGRTLCQKLALDGVWRDDVGGALRPDVLGRAGMLRASFGSVNGFRAWIRRLGEGTRETSAMLYDASPMEMEWWVRCGTTEEEKLPAGVAEMSDERLRDVGAVDEAERDRRRNPFL</sequence>
<feature type="region of interest" description="Disordered" evidence="1">
    <location>
        <begin position="25"/>
        <end position="45"/>
    </location>
</feature>
<accession>C1N4H1</accession>
<evidence type="ECO:0000256" key="1">
    <source>
        <dbReference type="SAM" id="MobiDB-lite"/>
    </source>
</evidence>
<proteinExistence type="predicted"/>
<dbReference type="AlphaFoldDB" id="C1N4H1"/>
<name>C1N4H1_MICPC</name>